<evidence type="ECO:0000313" key="3">
    <source>
        <dbReference type="Proteomes" id="UP000325797"/>
    </source>
</evidence>
<dbReference type="InterPro" id="IPR029044">
    <property type="entry name" value="Nucleotide-diphossugar_trans"/>
</dbReference>
<dbReference type="InterPro" id="IPR001173">
    <property type="entry name" value="Glyco_trans_2-like"/>
</dbReference>
<name>A0A5J6N241_9PROT</name>
<organism evidence="2 3">
    <name type="scientific">Hypericibacter adhaerens</name>
    <dbReference type="NCBI Taxonomy" id="2602016"/>
    <lineage>
        <taxon>Bacteria</taxon>
        <taxon>Pseudomonadati</taxon>
        <taxon>Pseudomonadota</taxon>
        <taxon>Alphaproteobacteria</taxon>
        <taxon>Rhodospirillales</taxon>
        <taxon>Dongiaceae</taxon>
        <taxon>Hypericibacter</taxon>
    </lineage>
</organism>
<reference evidence="2 3" key="1">
    <citation type="submission" date="2019-08" db="EMBL/GenBank/DDBJ databases">
        <title>Hyperibacter terrae gen. nov., sp. nov. and Hyperibacter viscosus sp. nov., two new members in the family Rhodospirillaceae isolated from the rhizosphere of Hypericum perforatum.</title>
        <authorList>
            <person name="Noviana Z."/>
        </authorList>
    </citation>
    <scope>NUCLEOTIDE SEQUENCE [LARGE SCALE GENOMIC DNA]</scope>
    <source>
        <strain evidence="2 3">R5959</strain>
    </source>
</reference>
<accession>A0A5J6N241</accession>
<keyword evidence="3" id="KW-1185">Reference proteome</keyword>
<protein>
    <recommendedName>
        <fullName evidence="1">Glycosyltransferase 2-like domain-containing protein</fullName>
    </recommendedName>
</protein>
<dbReference type="OrthoDB" id="6383742at2"/>
<sequence>MLAYSQLQQPGDNAVEAVTFLLTAYNQPEFIAAAVSSALAQTYPKLTIIISDDCSTDDTFERIEQTVAGYSGPHHVIVRRNTKNIAIGHVRDLLPLVQTEFVVLGHGDDLFMPDRVEKQIARMIEGDLAAVACNAIEIDGAGYEKGPKFRANDKPSLEEVFRVGRNPAQLGAILAWRMELFREFPEPDPPTRRIDQIVSFRALLKRGLEMMPEPLVKWRNHGKNRSPSVQLQNAADTATEMRSRERKAWARIGHAHFMLNDLNWWLSKNPNDPRAVELEKGRQILIRRLLKESRDWAALRYQMAREELAEH</sequence>
<dbReference type="PANTHER" id="PTHR43685:SF11">
    <property type="entry name" value="GLYCOSYLTRANSFERASE TAGX-RELATED"/>
    <property type="match status" value="1"/>
</dbReference>
<dbReference type="InterPro" id="IPR050834">
    <property type="entry name" value="Glycosyltransf_2"/>
</dbReference>
<dbReference type="RefSeq" id="WP_151119121.1">
    <property type="nucleotide sequence ID" value="NZ_CP042582.1"/>
</dbReference>
<dbReference type="KEGG" id="hadh:FRZ61_37200"/>
<dbReference type="AlphaFoldDB" id="A0A5J6N241"/>
<evidence type="ECO:0000313" key="2">
    <source>
        <dbReference type="EMBL" id="QEX23781.1"/>
    </source>
</evidence>
<dbReference type="EMBL" id="CP042582">
    <property type="protein sequence ID" value="QEX23781.1"/>
    <property type="molecule type" value="Genomic_DNA"/>
</dbReference>
<dbReference type="Pfam" id="PF00535">
    <property type="entry name" value="Glycos_transf_2"/>
    <property type="match status" value="1"/>
</dbReference>
<gene>
    <name evidence="2" type="ORF">FRZ61_37200</name>
</gene>
<dbReference type="Gene3D" id="3.90.550.10">
    <property type="entry name" value="Spore Coat Polysaccharide Biosynthesis Protein SpsA, Chain A"/>
    <property type="match status" value="1"/>
</dbReference>
<feature type="domain" description="Glycosyltransferase 2-like" evidence="1">
    <location>
        <begin position="21"/>
        <end position="150"/>
    </location>
</feature>
<evidence type="ECO:0000259" key="1">
    <source>
        <dbReference type="Pfam" id="PF00535"/>
    </source>
</evidence>
<proteinExistence type="predicted"/>
<dbReference type="Proteomes" id="UP000325797">
    <property type="component" value="Chromosome"/>
</dbReference>
<dbReference type="PANTHER" id="PTHR43685">
    <property type="entry name" value="GLYCOSYLTRANSFERASE"/>
    <property type="match status" value="1"/>
</dbReference>
<dbReference type="SUPFAM" id="SSF53448">
    <property type="entry name" value="Nucleotide-diphospho-sugar transferases"/>
    <property type="match status" value="1"/>
</dbReference>